<organism evidence="1">
    <name type="scientific">marine sediment metagenome</name>
    <dbReference type="NCBI Taxonomy" id="412755"/>
    <lineage>
        <taxon>unclassified sequences</taxon>
        <taxon>metagenomes</taxon>
        <taxon>ecological metagenomes</taxon>
    </lineage>
</organism>
<protein>
    <submittedName>
        <fullName evidence="1">Uncharacterized protein</fullName>
    </submittedName>
</protein>
<name>A0A0F9NQ57_9ZZZZ</name>
<sequence>MLHTSIGNKRKEDRPLQVGDKIIIHKGSMDVEILHKEFTIVKIGTIGKAKFLSLEPVGRGYSWVICQNEIERYHRVSN</sequence>
<dbReference type="AlphaFoldDB" id="A0A0F9NQ57"/>
<comment type="caution">
    <text evidence="1">The sequence shown here is derived from an EMBL/GenBank/DDBJ whole genome shotgun (WGS) entry which is preliminary data.</text>
</comment>
<proteinExistence type="predicted"/>
<reference evidence="1" key="1">
    <citation type="journal article" date="2015" name="Nature">
        <title>Complex archaea that bridge the gap between prokaryotes and eukaryotes.</title>
        <authorList>
            <person name="Spang A."/>
            <person name="Saw J.H."/>
            <person name="Jorgensen S.L."/>
            <person name="Zaremba-Niedzwiedzka K."/>
            <person name="Martijn J."/>
            <person name="Lind A.E."/>
            <person name="van Eijk R."/>
            <person name="Schleper C."/>
            <person name="Guy L."/>
            <person name="Ettema T.J."/>
        </authorList>
    </citation>
    <scope>NUCLEOTIDE SEQUENCE</scope>
</reference>
<evidence type="ECO:0000313" key="1">
    <source>
        <dbReference type="EMBL" id="KKN21620.1"/>
    </source>
</evidence>
<gene>
    <name evidence="1" type="ORF">LCGC14_0923620</name>
</gene>
<accession>A0A0F9NQ57</accession>
<dbReference type="EMBL" id="LAZR01003132">
    <property type="protein sequence ID" value="KKN21620.1"/>
    <property type="molecule type" value="Genomic_DNA"/>
</dbReference>